<evidence type="ECO:0000256" key="2">
    <source>
        <dbReference type="ARBA" id="ARBA00022630"/>
    </source>
</evidence>
<proteinExistence type="predicted"/>
<dbReference type="RefSeq" id="WP_221432901.1">
    <property type="nucleotide sequence ID" value="NZ_JACHFF010000002.1"/>
</dbReference>
<dbReference type="EMBL" id="JACHFF010000002">
    <property type="protein sequence ID" value="MBB6423778.1"/>
    <property type="molecule type" value="Genomic_DNA"/>
</dbReference>
<reference evidence="6 8" key="1">
    <citation type="submission" date="2020-07" db="EMBL/GenBank/DDBJ databases">
        <authorList>
            <person name="Criscuolo A."/>
        </authorList>
    </citation>
    <scope>NUCLEOTIDE SEQUENCE [LARGE SCALE GENOMIC DNA]</scope>
    <source>
        <strain evidence="6">CIP111751</strain>
    </source>
</reference>
<dbReference type="GO" id="GO:0008615">
    <property type="term" value="P:pyridoxine biosynthetic process"/>
    <property type="evidence" value="ECO:0007669"/>
    <property type="project" value="InterPro"/>
</dbReference>
<sequence length="188" mass="21830">MYDKIHLIIKYRGAHMDINEILKDTKIMTGPFPELDKKEHGNPFSHFYEWYTHALENRTAEPNSMVLSTVSQNNTADSRVVLLKAMDDEGLYFETGKFREKVLQLTHNSSVALNFYWREQGRQVRIKGTAELTTDISHVADNLDAAVRDLNAYKTFPSEIEFYQALNEGGYARLLYKLTDGKWECNWL</sequence>
<accession>A0A6V7R066</accession>
<dbReference type="InterPro" id="IPR012349">
    <property type="entry name" value="Split_barrel_FMN-bd"/>
</dbReference>
<dbReference type="GO" id="GO:0004733">
    <property type="term" value="F:pyridoxamine phosphate oxidase activity"/>
    <property type="evidence" value="ECO:0007669"/>
    <property type="project" value="UniProtKB-EC"/>
</dbReference>
<dbReference type="EC" id="1.4.3.5" evidence="7"/>
<dbReference type="PANTHER" id="PTHR10851">
    <property type="entry name" value="PYRIDOXINE-5-PHOSPHATE OXIDASE"/>
    <property type="match status" value="1"/>
</dbReference>
<evidence type="ECO:0000313" key="6">
    <source>
        <dbReference type="EMBL" id="CAD2070709.1"/>
    </source>
</evidence>
<organism evidence="6 8">
    <name type="scientific">Jeotgalicoccus coquinae</name>
    <dbReference type="NCBI Taxonomy" id="709509"/>
    <lineage>
        <taxon>Bacteria</taxon>
        <taxon>Bacillati</taxon>
        <taxon>Bacillota</taxon>
        <taxon>Bacilli</taxon>
        <taxon>Bacillales</taxon>
        <taxon>Staphylococcaceae</taxon>
        <taxon>Jeotgalicoccus</taxon>
    </lineage>
</organism>
<reference evidence="7 9" key="2">
    <citation type="submission" date="2020-08" db="EMBL/GenBank/DDBJ databases">
        <title>Genomic Encyclopedia of Type Strains, Phase IV (KMG-IV): sequencing the most valuable type-strain genomes for metagenomic binning, comparative biology and taxonomic classification.</title>
        <authorList>
            <person name="Goeker M."/>
        </authorList>
    </citation>
    <scope>NUCLEOTIDE SEQUENCE [LARGE SCALE GENOMIC DNA]</scope>
    <source>
        <strain evidence="7 9">DSM 22419</strain>
    </source>
</reference>
<evidence type="ECO:0000256" key="3">
    <source>
        <dbReference type="ARBA" id="ARBA00022643"/>
    </source>
</evidence>
<comment type="cofactor">
    <cofactor evidence="1">
        <name>FMN</name>
        <dbReference type="ChEBI" id="CHEBI:58210"/>
    </cofactor>
</comment>
<keyword evidence="2" id="KW-0285">Flavoprotein</keyword>
<dbReference type="EMBL" id="CAJEWA010000004">
    <property type="protein sequence ID" value="CAD2070709.1"/>
    <property type="molecule type" value="Genomic_DNA"/>
</dbReference>
<evidence type="ECO:0000313" key="8">
    <source>
        <dbReference type="Proteomes" id="UP000534001"/>
    </source>
</evidence>
<name>A0A6V7R066_9STAP</name>
<dbReference type="Pfam" id="PF01243">
    <property type="entry name" value="PNPOx_N"/>
    <property type="match status" value="1"/>
</dbReference>
<keyword evidence="4 7" id="KW-0560">Oxidoreductase</keyword>
<feature type="domain" description="Pyridoxamine 5'-phosphate oxidase N-terminal" evidence="5">
    <location>
        <begin position="53"/>
        <end position="140"/>
    </location>
</feature>
<dbReference type="Proteomes" id="UP000545588">
    <property type="component" value="Unassembled WGS sequence"/>
</dbReference>
<protein>
    <submittedName>
        <fullName evidence="6 7">Pyridoxamine 5'-phosphate oxidase</fullName>
        <ecNumber evidence="7">1.4.3.5</ecNumber>
    </submittedName>
</protein>
<dbReference type="AlphaFoldDB" id="A0A6V7R066"/>
<dbReference type="SUPFAM" id="SSF50475">
    <property type="entry name" value="FMN-binding split barrel"/>
    <property type="match status" value="1"/>
</dbReference>
<dbReference type="GO" id="GO:0010181">
    <property type="term" value="F:FMN binding"/>
    <property type="evidence" value="ECO:0007669"/>
    <property type="project" value="InterPro"/>
</dbReference>
<comment type="caution">
    <text evidence="6">The sequence shown here is derived from an EMBL/GenBank/DDBJ whole genome shotgun (WGS) entry which is preliminary data.</text>
</comment>
<evidence type="ECO:0000313" key="7">
    <source>
        <dbReference type="EMBL" id="MBB6423778.1"/>
    </source>
</evidence>
<dbReference type="PANTHER" id="PTHR10851:SF0">
    <property type="entry name" value="PYRIDOXINE-5'-PHOSPHATE OXIDASE"/>
    <property type="match status" value="1"/>
</dbReference>
<keyword evidence="3" id="KW-0288">FMN</keyword>
<dbReference type="Gene3D" id="2.30.110.10">
    <property type="entry name" value="Electron Transport, Fmn-binding Protein, Chain A"/>
    <property type="match status" value="1"/>
</dbReference>
<dbReference type="InterPro" id="IPR000659">
    <property type="entry name" value="Pyridox_Oxase"/>
</dbReference>
<evidence type="ECO:0000256" key="4">
    <source>
        <dbReference type="ARBA" id="ARBA00023002"/>
    </source>
</evidence>
<keyword evidence="9" id="KW-1185">Reference proteome</keyword>
<gene>
    <name evidence="6" type="primary">pdxH</name>
    <name evidence="7" type="ORF">HNR41_001750</name>
    <name evidence="6" type="ORF">JEOCOQ751_00029</name>
</gene>
<dbReference type="InterPro" id="IPR011576">
    <property type="entry name" value="Pyridox_Oxase_N"/>
</dbReference>
<evidence type="ECO:0000259" key="5">
    <source>
        <dbReference type="Pfam" id="PF01243"/>
    </source>
</evidence>
<dbReference type="Proteomes" id="UP000534001">
    <property type="component" value="Unassembled WGS sequence"/>
</dbReference>
<evidence type="ECO:0000256" key="1">
    <source>
        <dbReference type="ARBA" id="ARBA00001917"/>
    </source>
</evidence>
<evidence type="ECO:0000313" key="9">
    <source>
        <dbReference type="Proteomes" id="UP000545588"/>
    </source>
</evidence>